<dbReference type="Gene3D" id="1.10.150.130">
    <property type="match status" value="1"/>
</dbReference>
<comment type="subcellular location">
    <subcellularLocation>
        <location evidence="1">Cytoplasm</location>
    </subcellularLocation>
</comment>
<dbReference type="EMBL" id="JANIBM010000040">
    <property type="protein sequence ID" value="MCQ8183211.1"/>
    <property type="molecule type" value="Genomic_DNA"/>
</dbReference>
<dbReference type="InterPro" id="IPR013762">
    <property type="entry name" value="Integrase-like_cat_sf"/>
</dbReference>
<dbReference type="SUPFAM" id="SSF56349">
    <property type="entry name" value="DNA breaking-rejoining enzymes"/>
    <property type="match status" value="1"/>
</dbReference>
<comment type="caution">
    <text evidence="6">The sequence shown here is derived from an EMBL/GenBank/DDBJ whole genome shotgun (WGS) entry which is preliminary data.</text>
</comment>
<organism evidence="6 7">
    <name type="scientific">Methylomonas aurea</name>
    <dbReference type="NCBI Taxonomy" id="2952224"/>
    <lineage>
        <taxon>Bacteria</taxon>
        <taxon>Pseudomonadati</taxon>
        <taxon>Pseudomonadota</taxon>
        <taxon>Gammaproteobacteria</taxon>
        <taxon>Methylococcales</taxon>
        <taxon>Methylococcaceae</taxon>
        <taxon>Methylomonas</taxon>
    </lineage>
</organism>
<dbReference type="PANTHER" id="PTHR30349:SF77">
    <property type="entry name" value="TYROSINE RECOMBINASE XERC"/>
    <property type="match status" value="1"/>
</dbReference>
<dbReference type="Gene3D" id="1.10.443.10">
    <property type="entry name" value="Intergrase catalytic core"/>
    <property type="match status" value="1"/>
</dbReference>
<dbReference type="Proteomes" id="UP001524569">
    <property type="component" value="Unassembled WGS sequence"/>
</dbReference>
<evidence type="ECO:0000256" key="2">
    <source>
        <dbReference type="ARBA" id="ARBA00022908"/>
    </source>
</evidence>
<evidence type="ECO:0000313" key="6">
    <source>
        <dbReference type="EMBL" id="MCQ8183211.1"/>
    </source>
</evidence>
<keyword evidence="2" id="KW-0229">DNA integration</keyword>
<name>A0ABT1ULU6_9GAMM</name>
<dbReference type="PANTHER" id="PTHR30349">
    <property type="entry name" value="PHAGE INTEGRASE-RELATED"/>
    <property type="match status" value="1"/>
</dbReference>
<protein>
    <submittedName>
        <fullName evidence="6">Site-specific integrase</fullName>
    </submittedName>
</protein>
<evidence type="ECO:0000313" key="7">
    <source>
        <dbReference type="Proteomes" id="UP001524569"/>
    </source>
</evidence>
<sequence length="568" mass="63491">MTPNELGLLRGWIQGLSWPVLGEAYLDDAGTAETRRTVMALSRTLARKAELLNLTADAAIWQQPCAGSAEWIDKALKSLDRLKSKPAPLPHPNEACSRWLPAAAAARLAQTENIHSLTQLADFINRHGQRWWSQIPRLGQTSATEIQAFFADYAEVLGLSLDLARKPPARPPVTVSSSDIAPIERFRPPEHLSGQSGSNRAPVSRCLLDAGNDFEAILAWLSLYDAGTPTHRTYRKEIERFLLWAIFERGKAISSLTTPDCAEFRRFLEDPQPADRWIGPSGQRWSPLWKPFKGPLKPSSARQAEIILSACCDWLVGQRYLDSNPFAGLSKRGYGRRQGTDRLLSPPLWDYLIGFAERQANNSATPDNKRADHRRTLFILRFAYLTGLRLHELTKARIGDLERLTGYDGDQWWLNVVGKGKVHRQVPIAPQLIDEINAHLRDRQLKPIGYAAPNTPIVGKLRNRLRDAPDDAQSAVFLSESALYQKLKAFFEAAADDIGPTDPVAADKIRRASTHWLRHTHGSHAVYKGVPLEIVRDNLGHKNIATTSIYVHSDKDSRYKAILGMSGD</sequence>
<evidence type="ECO:0000259" key="5">
    <source>
        <dbReference type="PROSITE" id="PS51898"/>
    </source>
</evidence>
<dbReference type="Pfam" id="PF00589">
    <property type="entry name" value="Phage_integrase"/>
    <property type="match status" value="1"/>
</dbReference>
<keyword evidence="4" id="KW-0233">DNA recombination</keyword>
<keyword evidence="3" id="KW-0238">DNA-binding</keyword>
<gene>
    <name evidence="6" type="ORF">NP603_19005</name>
</gene>
<feature type="domain" description="Tyr recombinase" evidence="5">
    <location>
        <begin position="347"/>
        <end position="563"/>
    </location>
</feature>
<evidence type="ECO:0000256" key="4">
    <source>
        <dbReference type="ARBA" id="ARBA00023172"/>
    </source>
</evidence>
<keyword evidence="7" id="KW-1185">Reference proteome</keyword>
<dbReference type="InterPro" id="IPR050090">
    <property type="entry name" value="Tyrosine_recombinase_XerCD"/>
</dbReference>
<dbReference type="Pfam" id="PF12482">
    <property type="entry name" value="DUF3701"/>
    <property type="match status" value="1"/>
</dbReference>
<proteinExistence type="predicted"/>
<dbReference type="PROSITE" id="PS51898">
    <property type="entry name" value="TYR_RECOMBINASE"/>
    <property type="match status" value="1"/>
</dbReference>
<evidence type="ECO:0000256" key="3">
    <source>
        <dbReference type="ARBA" id="ARBA00023125"/>
    </source>
</evidence>
<dbReference type="RefSeq" id="WP_256612435.1">
    <property type="nucleotide sequence ID" value="NZ_JANIBM010000040.1"/>
</dbReference>
<dbReference type="CDD" id="cd00397">
    <property type="entry name" value="DNA_BRE_C"/>
    <property type="match status" value="1"/>
</dbReference>
<dbReference type="InterPro" id="IPR011010">
    <property type="entry name" value="DNA_brk_join_enz"/>
</dbReference>
<accession>A0ABT1ULU6</accession>
<dbReference type="InterPro" id="IPR010998">
    <property type="entry name" value="Integrase_recombinase_N"/>
</dbReference>
<evidence type="ECO:0000256" key="1">
    <source>
        <dbReference type="ARBA" id="ARBA00004496"/>
    </source>
</evidence>
<reference evidence="6 7" key="1">
    <citation type="submission" date="2022-07" db="EMBL/GenBank/DDBJ databases">
        <title>Methylomonas rivi sp. nov., Methylomonas rosea sp. nov., Methylomonas aureus sp. nov. and Methylomonas subterranea sp. nov., four novel methanotrophs isolated from a freshwater creek and the deep terrestrial subsurface.</title>
        <authorList>
            <person name="Abin C."/>
            <person name="Sankaranarayanan K."/>
            <person name="Garner C."/>
            <person name="Sindelar R."/>
            <person name="Kotary K."/>
            <person name="Garner R."/>
            <person name="Barclay S."/>
            <person name="Lawson P."/>
            <person name="Krumholz L."/>
        </authorList>
    </citation>
    <scope>NUCLEOTIDE SEQUENCE [LARGE SCALE GENOMIC DNA]</scope>
    <source>
        <strain evidence="6 7">SURF-1</strain>
    </source>
</reference>
<dbReference type="InterPro" id="IPR002104">
    <property type="entry name" value="Integrase_catalytic"/>
</dbReference>
<dbReference type="InterPro" id="IPR022169">
    <property type="entry name" value="DUF3701"/>
</dbReference>